<dbReference type="InterPro" id="IPR009746">
    <property type="entry name" value="LipidA_acyl_PagP"/>
</dbReference>
<dbReference type="EMBL" id="CP031337">
    <property type="protein sequence ID" value="AXK40442.1"/>
    <property type="molecule type" value="Genomic_DNA"/>
</dbReference>
<dbReference type="GO" id="GO:0009279">
    <property type="term" value="C:cell outer membrane"/>
    <property type="evidence" value="ECO:0007669"/>
    <property type="project" value="UniProtKB-SubCell"/>
</dbReference>
<evidence type="ECO:0000313" key="10">
    <source>
        <dbReference type="Proteomes" id="UP000254537"/>
    </source>
</evidence>
<protein>
    <submittedName>
        <fullName evidence="9">Uncharacterized protein</fullName>
    </submittedName>
</protein>
<keyword evidence="6" id="KW-0998">Cell outer membrane</keyword>
<sequence>MKRTLAICLSAWACVAHADVSALVFGASHHGACDSSRFSCDFNESNPGLGLEWSPGETDWGRWLVRGGTYYDSYREQAYFLAGGWRKEWTLVGDLKAGVGLLAGYLHGSGVDGFGVLPMASVQFKRLALEVGYIPKTHVAGKKGEVAVTTFTLRWDFY</sequence>
<feature type="signal peptide" evidence="8">
    <location>
        <begin position="1"/>
        <end position="18"/>
    </location>
</feature>
<dbReference type="SUPFAM" id="SSF56925">
    <property type="entry name" value="OMPA-like"/>
    <property type="match status" value="1"/>
</dbReference>
<name>A0A345Y940_9NEIS</name>
<dbReference type="Gene3D" id="2.40.160.20">
    <property type="match status" value="1"/>
</dbReference>
<dbReference type="InterPro" id="IPR011250">
    <property type="entry name" value="OMP/PagP_B-barrel"/>
</dbReference>
<keyword evidence="3" id="KW-0808">Transferase</keyword>
<proteinExistence type="inferred from homology"/>
<evidence type="ECO:0000313" key="9">
    <source>
        <dbReference type="EMBL" id="AXK40442.1"/>
    </source>
</evidence>
<dbReference type="RefSeq" id="WP_115434369.1">
    <property type="nucleotide sequence ID" value="NZ_CP031337.1"/>
</dbReference>
<evidence type="ECO:0000256" key="8">
    <source>
        <dbReference type="SAM" id="SignalP"/>
    </source>
</evidence>
<evidence type="ECO:0000256" key="6">
    <source>
        <dbReference type="ARBA" id="ARBA00023237"/>
    </source>
</evidence>
<dbReference type="OrthoDB" id="5587755at2"/>
<keyword evidence="4 8" id="KW-0732">Signal</keyword>
<dbReference type="GO" id="GO:0016746">
    <property type="term" value="F:acyltransferase activity"/>
    <property type="evidence" value="ECO:0007669"/>
    <property type="project" value="UniProtKB-KW"/>
</dbReference>
<evidence type="ECO:0000256" key="3">
    <source>
        <dbReference type="ARBA" id="ARBA00022679"/>
    </source>
</evidence>
<dbReference type="Pfam" id="PF07017">
    <property type="entry name" value="PagP"/>
    <property type="match status" value="1"/>
</dbReference>
<dbReference type="AlphaFoldDB" id="A0A345Y940"/>
<dbReference type="KEGG" id="ccah:DWG20_13940"/>
<organism evidence="9 10">
    <name type="scientific">Crenobacter cavernae</name>
    <dbReference type="NCBI Taxonomy" id="2290923"/>
    <lineage>
        <taxon>Bacteria</taxon>
        <taxon>Pseudomonadati</taxon>
        <taxon>Pseudomonadota</taxon>
        <taxon>Betaproteobacteria</taxon>
        <taxon>Neisseriales</taxon>
        <taxon>Neisseriaceae</taxon>
        <taxon>Crenobacter</taxon>
    </lineage>
</organism>
<gene>
    <name evidence="9" type="ORF">DWG20_13940</name>
</gene>
<evidence type="ECO:0000256" key="5">
    <source>
        <dbReference type="ARBA" id="ARBA00023136"/>
    </source>
</evidence>
<evidence type="ECO:0000256" key="7">
    <source>
        <dbReference type="ARBA" id="ARBA00023315"/>
    </source>
</evidence>
<comment type="subcellular location">
    <subcellularLocation>
        <location evidence="1">Cell outer membrane</location>
    </subcellularLocation>
</comment>
<comment type="similarity">
    <text evidence="2">Belongs to the lipid A palmitoyltransferase family.</text>
</comment>
<accession>A0A345Y940</accession>
<evidence type="ECO:0000256" key="1">
    <source>
        <dbReference type="ARBA" id="ARBA00004442"/>
    </source>
</evidence>
<evidence type="ECO:0000256" key="4">
    <source>
        <dbReference type="ARBA" id="ARBA00022729"/>
    </source>
</evidence>
<keyword evidence="5" id="KW-0472">Membrane</keyword>
<evidence type="ECO:0000256" key="2">
    <source>
        <dbReference type="ARBA" id="ARBA00006368"/>
    </source>
</evidence>
<dbReference type="Proteomes" id="UP000254537">
    <property type="component" value="Chromosome"/>
</dbReference>
<feature type="chain" id="PRO_5016708477" evidence="8">
    <location>
        <begin position="19"/>
        <end position="158"/>
    </location>
</feature>
<reference evidence="9 10" key="1">
    <citation type="submission" date="2018-07" db="EMBL/GenBank/DDBJ databases">
        <title>Crenobacter cavernae sp. nov., isolated from a karst cave.</title>
        <authorList>
            <person name="Zhu H."/>
        </authorList>
    </citation>
    <scope>NUCLEOTIDE SEQUENCE [LARGE SCALE GENOMIC DNA]</scope>
    <source>
        <strain evidence="9 10">K1W11S-77</strain>
    </source>
</reference>
<keyword evidence="7" id="KW-0012">Acyltransferase</keyword>